<evidence type="ECO:0000313" key="1">
    <source>
        <dbReference type="EMBL" id="KFB44768.1"/>
    </source>
</evidence>
<protein>
    <submittedName>
        <fullName evidence="1 2">SH3 domain protein</fullName>
    </submittedName>
</protein>
<accession>A0A084W3H4</accession>
<evidence type="ECO:0000313" key="3">
    <source>
        <dbReference type="Proteomes" id="UP000030765"/>
    </source>
</evidence>
<reference evidence="2" key="2">
    <citation type="submission" date="2020-05" db="UniProtKB">
        <authorList>
            <consortium name="EnsemblMetazoa"/>
        </authorList>
    </citation>
    <scope>IDENTIFICATION</scope>
</reference>
<dbReference type="AlphaFoldDB" id="A0A084W3H4"/>
<sequence length="105" mass="11946">MVENNGGRSQLVVYSFTTLAKYVMMKDVCEVRCVFFPSRRGIAAGAHSRRIVQRWVEVFRETNGPVAHIGGAKSGDRIRKQIYRHRHRVIDLISSGWSGVLQSKE</sequence>
<dbReference type="EMBL" id="ATLV01020011">
    <property type="status" value="NOT_ANNOTATED_CDS"/>
    <property type="molecule type" value="Genomic_DNA"/>
</dbReference>
<keyword evidence="3" id="KW-1185">Reference proteome</keyword>
<evidence type="ECO:0000313" key="2">
    <source>
        <dbReference type="EnsemblMetazoa" id="ASIC012685-PA"/>
    </source>
</evidence>
<dbReference type="EnsemblMetazoa" id="ASIC012685-RA">
    <property type="protein sequence ID" value="ASIC012685-PA"/>
    <property type="gene ID" value="ASIC012685"/>
</dbReference>
<dbReference type="VEuPathDB" id="VectorBase:ASIC012685"/>
<proteinExistence type="predicted"/>
<gene>
    <name evidence="1" type="ORF">ZHAS_00012685</name>
</gene>
<dbReference type="EMBL" id="KE525292">
    <property type="protein sequence ID" value="KFB44768.1"/>
    <property type="molecule type" value="Genomic_DNA"/>
</dbReference>
<dbReference type="Proteomes" id="UP000030765">
    <property type="component" value="Unassembled WGS sequence"/>
</dbReference>
<organism evidence="1">
    <name type="scientific">Anopheles sinensis</name>
    <name type="common">Mosquito</name>
    <dbReference type="NCBI Taxonomy" id="74873"/>
    <lineage>
        <taxon>Eukaryota</taxon>
        <taxon>Metazoa</taxon>
        <taxon>Ecdysozoa</taxon>
        <taxon>Arthropoda</taxon>
        <taxon>Hexapoda</taxon>
        <taxon>Insecta</taxon>
        <taxon>Pterygota</taxon>
        <taxon>Neoptera</taxon>
        <taxon>Endopterygota</taxon>
        <taxon>Diptera</taxon>
        <taxon>Nematocera</taxon>
        <taxon>Culicoidea</taxon>
        <taxon>Culicidae</taxon>
        <taxon>Anophelinae</taxon>
        <taxon>Anopheles</taxon>
    </lineage>
</organism>
<name>A0A084W3H4_ANOSI</name>
<reference evidence="1 3" key="1">
    <citation type="journal article" date="2014" name="BMC Genomics">
        <title>Genome sequence of Anopheles sinensis provides insight into genetics basis of mosquito competence for malaria parasites.</title>
        <authorList>
            <person name="Zhou D."/>
            <person name="Zhang D."/>
            <person name="Ding G."/>
            <person name="Shi L."/>
            <person name="Hou Q."/>
            <person name="Ye Y."/>
            <person name="Xu Y."/>
            <person name="Zhou H."/>
            <person name="Xiong C."/>
            <person name="Li S."/>
            <person name="Yu J."/>
            <person name="Hong S."/>
            <person name="Yu X."/>
            <person name="Zou P."/>
            <person name="Chen C."/>
            <person name="Chang X."/>
            <person name="Wang W."/>
            <person name="Lv Y."/>
            <person name="Sun Y."/>
            <person name="Ma L."/>
            <person name="Shen B."/>
            <person name="Zhu C."/>
        </authorList>
    </citation>
    <scope>NUCLEOTIDE SEQUENCE [LARGE SCALE GENOMIC DNA]</scope>
</reference>